<dbReference type="RefSeq" id="WP_106874166.1">
    <property type="nucleotide sequence ID" value="NZ_CP027845.1"/>
</dbReference>
<feature type="domain" description="Outer membrane protein beta-barrel" evidence="3">
    <location>
        <begin position="12"/>
        <end position="195"/>
    </location>
</feature>
<dbReference type="InterPro" id="IPR011250">
    <property type="entry name" value="OMP/PagP_B-barrel"/>
</dbReference>
<keyword evidence="5" id="KW-1185">Reference proteome</keyword>
<feature type="chain" id="PRO_5015166405" description="Outer membrane protein beta-barrel domain-containing protein" evidence="2">
    <location>
        <begin position="23"/>
        <end position="224"/>
    </location>
</feature>
<evidence type="ECO:0000313" key="4">
    <source>
        <dbReference type="EMBL" id="AVP87298.1"/>
    </source>
</evidence>
<dbReference type="EMBL" id="CP027845">
    <property type="protein sequence ID" value="AVP87298.1"/>
    <property type="molecule type" value="Genomic_DNA"/>
</dbReference>
<proteinExistence type="predicted"/>
<evidence type="ECO:0000256" key="1">
    <source>
        <dbReference type="ARBA" id="ARBA00022729"/>
    </source>
</evidence>
<dbReference type="SUPFAM" id="SSF56925">
    <property type="entry name" value="OMPA-like"/>
    <property type="match status" value="1"/>
</dbReference>
<keyword evidence="1 2" id="KW-0732">Signal</keyword>
<evidence type="ECO:0000313" key="5">
    <source>
        <dbReference type="Proteomes" id="UP000241762"/>
    </source>
</evidence>
<dbReference type="OrthoDB" id="5643626at2"/>
<name>A0A2P1P7Q5_9RICK</name>
<dbReference type="Gene3D" id="2.40.160.20">
    <property type="match status" value="1"/>
</dbReference>
<dbReference type="Proteomes" id="UP000241762">
    <property type="component" value="Chromosome"/>
</dbReference>
<dbReference type="AlphaFoldDB" id="A0A2P1P7Q5"/>
<dbReference type="InterPro" id="IPR027385">
    <property type="entry name" value="Beta-barrel_OMP"/>
</dbReference>
<dbReference type="KEGG" id="ptc:phytr_3450"/>
<gene>
    <name evidence="4" type="ORF">phytr_3450</name>
</gene>
<protein>
    <recommendedName>
        <fullName evidence="3">Outer membrane protein beta-barrel domain-containing protein</fullName>
    </recommendedName>
</protein>
<sequence>MIKMQKKILGFLVVTTAFSASAESAKEGNFYFSGAVGAFLQEKAAMLFMESNEQGTSKKPAAALEMGLGLGYYATENLRIEANFAKPFSNKSKVIIKFPIDGDILDATYHIKTFVNSLQIKGYYDLFKLSDLTRIYVGAGIGLSNVTGKMKNIEDNKIVKFKTRYNFAYVLGLGANFEVTNNTKLGLEYNYSYHGKAVKKETTGPGYKTLVRGHSVLAKITLDI</sequence>
<accession>A0A2P1P7Q5</accession>
<evidence type="ECO:0000259" key="3">
    <source>
        <dbReference type="Pfam" id="PF13505"/>
    </source>
</evidence>
<feature type="signal peptide" evidence="2">
    <location>
        <begin position="1"/>
        <end position="22"/>
    </location>
</feature>
<reference evidence="4 5" key="1">
    <citation type="submission" date="2018-03" db="EMBL/GenBank/DDBJ databases">
        <title>A gene transfer event suggests a long-term partnership between eustigmatophyte algae and a novel lineage of endosymbiotic bacteria.</title>
        <authorList>
            <person name="Yurchenko T."/>
            <person name="Sevcikova T."/>
            <person name="Pribyl P."/>
            <person name="El Karkouri K."/>
            <person name="Klimes V."/>
            <person name="Amaral R."/>
            <person name="Zbrankova V."/>
            <person name="Kim E."/>
            <person name="Raoult D."/>
            <person name="Santos L.M.A."/>
            <person name="Elias M."/>
        </authorList>
    </citation>
    <scope>NUCLEOTIDE SEQUENCE [LARGE SCALE GENOMIC DNA]</scope>
    <source>
        <strain evidence="4">CCALA 838</strain>
    </source>
</reference>
<organism evidence="4 5">
    <name type="scientific">Candidatus Phycorickettsia trachydisci</name>
    <dbReference type="NCBI Taxonomy" id="2115978"/>
    <lineage>
        <taxon>Bacteria</taxon>
        <taxon>Pseudomonadati</taxon>
        <taxon>Pseudomonadota</taxon>
        <taxon>Alphaproteobacteria</taxon>
        <taxon>Rickettsiales</taxon>
        <taxon>Rickettsiaceae</taxon>
        <taxon>Candidatus Phycorickettsia</taxon>
    </lineage>
</organism>
<evidence type="ECO:0000256" key="2">
    <source>
        <dbReference type="SAM" id="SignalP"/>
    </source>
</evidence>
<dbReference type="Pfam" id="PF13505">
    <property type="entry name" value="OMP_b-brl"/>
    <property type="match status" value="1"/>
</dbReference>